<organism evidence="1 2">
    <name type="scientific">Prorocentrum cordatum</name>
    <dbReference type="NCBI Taxonomy" id="2364126"/>
    <lineage>
        <taxon>Eukaryota</taxon>
        <taxon>Sar</taxon>
        <taxon>Alveolata</taxon>
        <taxon>Dinophyceae</taxon>
        <taxon>Prorocentrales</taxon>
        <taxon>Prorocentraceae</taxon>
        <taxon>Prorocentrum</taxon>
    </lineage>
</organism>
<evidence type="ECO:0000313" key="1">
    <source>
        <dbReference type="EMBL" id="CAK0789373.1"/>
    </source>
</evidence>
<dbReference type="Proteomes" id="UP001189429">
    <property type="component" value="Unassembled WGS sequence"/>
</dbReference>
<protein>
    <submittedName>
        <fullName evidence="1">Uncharacterized protein</fullName>
    </submittedName>
</protein>
<reference evidence="1" key="1">
    <citation type="submission" date="2023-10" db="EMBL/GenBank/DDBJ databases">
        <authorList>
            <person name="Chen Y."/>
            <person name="Shah S."/>
            <person name="Dougan E. K."/>
            <person name="Thang M."/>
            <person name="Chan C."/>
        </authorList>
    </citation>
    <scope>NUCLEOTIDE SEQUENCE [LARGE SCALE GENOMIC DNA]</scope>
</reference>
<keyword evidence="2" id="KW-1185">Reference proteome</keyword>
<proteinExistence type="predicted"/>
<evidence type="ECO:0000313" key="2">
    <source>
        <dbReference type="Proteomes" id="UP001189429"/>
    </source>
</evidence>
<name>A0ABN9PDJ7_9DINO</name>
<accession>A0ABN9PDJ7</accession>
<comment type="caution">
    <text evidence="1">The sequence shown here is derived from an EMBL/GenBank/DDBJ whole genome shotgun (WGS) entry which is preliminary data.</text>
</comment>
<sequence length="106" mass="11930">MFIVVVSLQTVRSGSGQRTDGRHDDDMLMFKELMDKYHGGAADRLAHAAQMPRPSHYSEYRIGAVPEEDPFGQFMSHIVVSTVASHRESYRSAVYHEPPQLEIIGV</sequence>
<dbReference type="EMBL" id="CAUYUJ010000225">
    <property type="protein sequence ID" value="CAK0789373.1"/>
    <property type="molecule type" value="Genomic_DNA"/>
</dbReference>
<gene>
    <name evidence="1" type="ORF">PCOR1329_LOCUS970</name>
</gene>